<feature type="chain" id="PRO_5023551534" description="Phosphatidylserine decarboxylase beta chain" evidence="17">
    <location>
        <begin position="1"/>
        <end position="730"/>
    </location>
</feature>
<keyword evidence="4" id="KW-0813">Transport</keyword>
<proteinExistence type="inferred from homology"/>
<evidence type="ECO:0000256" key="10">
    <source>
        <dbReference type="ARBA" id="ARBA00023098"/>
    </source>
</evidence>
<evidence type="ECO:0000256" key="12">
    <source>
        <dbReference type="ARBA" id="ARBA00023145"/>
    </source>
</evidence>
<evidence type="ECO:0000256" key="5">
    <source>
        <dbReference type="ARBA" id="ARBA00022475"/>
    </source>
</evidence>
<name>I4B8Q2_TURPD</name>
<comment type="catalytic activity">
    <reaction evidence="17">
        <text>a 1,2-diacyl-sn-glycero-3-phospho-L-serine + H(+) = a 1,2-diacyl-sn-glycero-3-phosphoethanolamine + CO2</text>
        <dbReference type="Rhea" id="RHEA:20828"/>
        <dbReference type="ChEBI" id="CHEBI:15378"/>
        <dbReference type="ChEBI" id="CHEBI:16526"/>
        <dbReference type="ChEBI" id="CHEBI:57262"/>
        <dbReference type="ChEBI" id="CHEBI:64612"/>
        <dbReference type="EC" id="4.1.1.65"/>
    </reaction>
</comment>
<dbReference type="HOGENOM" id="CLU_373769_0_0_12"/>
<keyword evidence="8 17" id="KW-0210">Decarboxylase</keyword>
<dbReference type="GO" id="GO:0006646">
    <property type="term" value="P:phosphatidylethanolamine biosynthetic process"/>
    <property type="evidence" value="ECO:0007669"/>
    <property type="project" value="UniProtKB-UniRule"/>
</dbReference>
<comment type="subcellular location">
    <subcellularLocation>
        <location evidence="1">Cell membrane</location>
        <topology evidence="1">Multi-pass membrane protein</topology>
    </subcellularLocation>
    <subcellularLocation>
        <location evidence="17">Cell membrane</location>
        <topology evidence="17">Peripheral membrane protein</topology>
    </subcellularLocation>
</comment>
<evidence type="ECO:0000256" key="8">
    <source>
        <dbReference type="ARBA" id="ARBA00022793"/>
    </source>
</evidence>
<sequence length="788" mass="86053">MVSLEAYLSLAVLILLIFTSAAYTLYLRFLPLRYVIYGFRIALAGLGKEDEGTTLTKAQRAGEINNRRAMFLAGSIQANAAILLGIPVIVLWGGAASLVWVALFGILLASLRFATGTLAVSYREKTDYVWLGGARDIIRTTFWGVNGGKAYALLAVAVVLLWGALAQADLWQQFYANPEKTTAPMKLGENIFSNRWAPTLIVITGLIMAVGSLKRVGKVAAVVSPVVTSLLIILAIYIIAQNSQKASGIMSQAFSQALNFKSLTAGIVTSLLVFKCAAFAGIVAPEEATGISGSVTAASVNDYAVKQGLVSMSTALFYTTIFIPLLCLAYATGLPEVKGADAALGGVKALLAPAPAAASEIIRQVQFSLAHIFSGSLGRGGFLIIALSAFALGAIASAVWIIILDRLLISLGARMLIWPARIVFVLAFALSQQFLNLGDKVMISSVLFSLLAVIYLTALLSKLAEVRRLALEYFSQFPHKHDLAVRFYVLLLTLLPKNMVSKLNGFLAGLRLPRFMMTPIVLAFARIYKINIQEAALEISDYESLNKFFTRALKNGSRLIDQKESVIISPVDGRLLIAGSLEKGQLLQSKGMESSLQNLLGNNRFYKQFLGGHYMTIYLSPQDYHRIHSPVEGRILGYYYQPGKLFPVNNLAVNSINQLFSKNERLITYIQSDHGLVAVIKVGATSVGKIRVTYDPNIATNRWIRLAKEHMYDEEIYIRKGAELGRFEMGSTVMLLFERDSVDLLDFEEKQKLLFGQPIALFTGKNAPAKQAKQANTSKTNRKSAGRK</sequence>
<feature type="active site" description="Charge relay system; for autoendoproteolytic cleavage activity" evidence="17">
    <location>
        <position position="572"/>
    </location>
</feature>
<comment type="PTM">
    <text evidence="17">Is synthesized initially as an inactive proenzyme. Formation of the active enzyme involves a self-maturation process in which the active site pyruvoyl group is generated from an internal serine residue via an autocatalytic post-translational modification. Two non-identical subunits are generated from the proenzyme in this reaction, and the pyruvate is formed at the N-terminus of the alpha chain, which is derived from the carboxyl end of the proenzyme. The autoendoproteolytic cleavage occurs by a canonical serine protease mechanism, in which the side chain hydroxyl group of the serine supplies its oxygen atom to form the C-terminus of the beta chain, while the remainder of the serine residue undergoes an oxidative deamination to produce ammonia and the pyruvoyl prosthetic group on the alpha chain. During this reaction, the Ser that is part of the protease active site of the proenzyme becomes the pyruvoyl prosthetic group, which constitutes an essential element of the active site of the mature decarboxylase.</text>
</comment>
<feature type="transmembrane region" description="Helical" evidence="19">
    <location>
        <begin position="483"/>
        <end position="500"/>
    </location>
</feature>
<feature type="modified residue" description="Pyruvic acid (Ser); by autocatalysis" evidence="17">
    <location>
        <position position="731"/>
    </location>
</feature>
<keyword evidence="12 17" id="KW-0865">Zymogen</keyword>
<evidence type="ECO:0000256" key="9">
    <source>
        <dbReference type="ARBA" id="ARBA00022989"/>
    </source>
</evidence>
<dbReference type="GO" id="GO:0005283">
    <property type="term" value="F:amino acid:sodium symporter activity"/>
    <property type="evidence" value="ECO:0007669"/>
    <property type="project" value="InterPro"/>
</dbReference>
<evidence type="ECO:0000313" key="20">
    <source>
        <dbReference type="EMBL" id="AFM13659.1"/>
    </source>
</evidence>
<feature type="compositionally biased region" description="Low complexity" evidence="18">
    <location>
        <begin position="766"/>
        <end position="776"/>
    </location>
</feature>
<feature type="active site" description="Charge relay system; for autoendoproteolytic cleavage activity" evidence="17">
    <location>
        <position position="731"/>
    </location>
</feature>
<evidence type="ECO:0000256" key="1">
    <source>
        <dbReference type="ARBA" id="ARBA00004651"/>
    </source>
</evidence>
<evidence type="ECO:0000256" key="18">
    <source>
        <dbReference type="SAM" id="MobiDB-lite"/>
    </source>
</evidence>
<protein>
    <recommendedName>
        <fullName evidence="17">Phosphatidylserine decarboxylase proenzyme</fullName>
        <ecNumber evidence="17">4.1.1.65</ecNumber>
    </recommendedName>
    <component>
        <recommendedName>
            <fullName evidence="17">Phosphatidylserine decarboxylase alpha chain</fullName>
        </recommendedName>
    </component>
    <component>
        <recommendedName>
            <fullName evidence="17">Phosphatidylserine decarboxylase beta chain</fullName>
        </recommendedName>
    </component>
</protein>
<dbReference type="InterPro" id="IPR003817">
    <property type="entry name" value="PS_Dcarbxylase"/>
</dbReference>
<feature type="transmembrane region" description="Helical" evidence="19">
    <location>
        <begin position="6"/>
        <end position="26"/>
    </location>
</feature>
<dbReference type="STRING" id="869212.Turpa_3020"/>
<dbReference type="InterPro" id="IPR033177">
    <property type="entry name" value="PSD-B"/>
</dbReference>
<dbReference type="InterPro" id="IPR033178">
    <property type="entry name" value="PSD_type1_pro"/>
</dbReference>
<feature type="transmembrane region" description="Helical" evidence="19">
    <location>
        <begin position="441"/>
        <end position="463"/>
    </location>
</feature>
<keyword evidence="16 17" id="KW-0670">Pyruvate</keyword>
<gene>
    <name evidence="17" type="primary">psd</name>
    <name evidence="20" type="ordered locus">Turpa_3020</name>
</gene>
<comment type="cofactor">
    <cofactor evidence="17">
        <name>pyruvate</name>
        <dbReference type="ChEBI" id="CHEBI:15361"/>
    </cofactor>
    <text evidence="17">Binds 1 pyruvoyl group covalently per subunit.</text>
</comment>
<dbReference type="PRINTS" id="PR00175">
    <property type="entry name" value="NAALASMPORT"/>
</dbReference>
<comment type="subunit">
    <text evidence="17">Heterodimer of a large membrane-associated beta subunit and a small pyruvoyl-containing alpha subunit.</text>
</comment>
<dbReference type="Pfam" id="PF02666">
    <property type="entry name" value="PS_Dcarbxylase"/>
    <property type="match status" value="1"/>
</dbReference>
<feature type="chain" id="PRO_5023551533" description="Phosphatidylserine decarboxylase alpha chain" evidence="17">
    <location>
        <begin position="731"/>
        <end position="788"/>
    </location>
</feature>
<feature type="transmembrane region" description="Helical" evidence="19">
    <location>
        <begin position="315"/>
        <end position="333"/>
    </location>
</feature>
<keyword evidence="7 19" id="KW-0812">Transmembrane</keyword>
<feature type="transmembrane region" description="Helical" evidence="19">
    <location>
        <begin position="260"/>
        <end position="284"/>
    </location>
</feature>
<feature type="site" description="Cleavage (non-hydrolytic); by autocatalysis" evidence="17">
    <location>
        <begin position="730"/>
        <end position="731"/>
    </location>
</feature>
<evidence type="ECO:0000256" key="7">
    <source>
        <dbReference type="ARBA" id="ARBA00022692"/>
    </source>
</evidence>
<comment type="pathway">
    <text evidence="17">Phospholipid metabolism; phosphatidylethanolamine biosynthesis; phosphatidylethanolamine from CDP-diacylglycerol: step 2/2.</text>
</comment>
<feature type="active site" description="Charge relay system; for autoendoproteolytic cleavage activity" evidence="17">
    <location>
        <position position="628"/>
    </location>
</feature>
<feature type="transmembrane region" description="Helical" evidence="19">
    <location>
        <begin position="98"/>
        <end position="122"/>
    </location>
</feature>
<dbReference type="PANTHER" id="PTHR10067">
    <property type="entry name" value="PHOSPHATIDYLSERINE DECARBOXYLASE"/>
    <property type="match status" value="1"/>
</dbReference>
<feature type="transmembrane region" description="Helical" evidence="19">
    <location>
        <begin position="416"/>
        <end position="435"/>
    </location>
</feature>
<feature type="active site" description="Schiff-base intermediate with substrate; via pyruvic acid; for decarboxylase activity" evidence="17">
    <location>
        <position position="731"/>
    </location>
</feature>
<evidence type="ECO:0000256" key="17">
    <source>
        <dbReference type="HAMAP-Rule" id="MF_00662"/>
    </source>
</evidence>
<dbReference type="InterPro" id="IPR001463">
    <property type="entry name" value="Na/Ala_symport"/>
</dbReference>
<keyword evidence="11 17" id="KW-0472">Membrane</keyword>
<dbReference type="RefSeq" id="WP_014804160.1">
    <property type="nucleotide sequence ID" value="NC_018020.1"/>
</dbReference>
<keyword evidence="15 17" id="KW-1208">Phospholipid metabolism</keyword>
<dbReference type="Pfam" id="PF01235">
    <property type="entry name" value="Na_Ala_symp"/>
    <property type="match status" value="1"/>
</dbReference>
<dbReference type="PANTHER" id="PTHR10067:SF6">
    <property type="entry name" value="PHOSPHATIDYLSERINE DECARBOXYLASE PROENZYME, MITOCHONDRIAL"/>
    <property type="match status" value="1"/>
</dbReference>
<feature type="transmembrane region" description="Helical" evidence="19">
    <location>
        <begin position="220"/>
        <end position="240"/>
    </location>
</feature>
<dbReference type="HAMAP" id="MF_00662">
    <property type="entry name" value="PS_decarb_PSD_B_type1"/>
    <property type="match status" value="1"/>
</dbReference>
<feature type="transmembrane region" description="Helical" evidence="19">
    <location>
        <begin position="69"/>
        <end position="92"/>
    </location>
</feature>
<dbReference type="GO" id="GO:0005886">
    <property type="term" value="C:plasma membrane"/>
    <property type="evidence" value="ECO:0007669"/>
    <property type="project" value="UniProtKB-SubCell"/>
</dbReference>
<dbReference type="EC" id="4.1.1.65" evidence="17"/>
<evidence type="ECO:0000256" key="14">
    <source>
        <dbReference type="ARBA" id="ARBA00023239"/>
    </source>
</evidence>
<keyword evidence="6 17" id="KW-0444">Lipid biosynthesis</keyword>
<keyword evidence="13 17" id="KW-0594">Phospholipid biosynthesis</keyword>
<dbReference type="KEGG" id="tpx:Turpa_3020"/>
<keyword evidence="21" id="KW-1185">Reference proteome</keyword>
<feature type="transmembrane region" description="Helical" evidence="19">
    <location>
        <begin position="382"/>
        <end position="404"/>
    </location>
</feature>
<feature type="region of interest" description="Disordered" evidence="18">
    <location>
        <begin position="766"/>
        <end position="788"/>
    </location>
</feature>
<evidence type="ECO:0000256" key="16">
    <source>
        <dbReference type="ARBA" id="ARBA00023317"/>
    </source>
</evidence>
<evidence type="ECO:0000313" key="21">
    <source>
        <dbReference type="Proteomes" id="UP000006048"/>
    </source>
</evidence>
<evidence type="ECO:0000256" key="13">
    <source>
        <dbReference type="ARBA" id="ARBA00023209"/>
    </source>
</evidence>
<evidence type="ECO:0000256" key="6">
    <source>
        <dbReference type="ARBA" id="ARBA00022516"/>
    </source>
</evidence>
<dbReference type="GO" id="GO:0004609">
    <property type="term" value="F:phosphatidylserine decarboxylase activity"/>
    <property type="evidence" value="ECO:0007669"/>
    <property type="project" value="UniProtKB-UniRule"/>
</dbReference>
<dbReference type="UniPathway" id="UPA00558">
    <property type="reaction ID" value="UER00616"/>
</dbReference>
<feature type="transmembrane region" description="Helical" evidence="19">
    <location>
        <begin position="143"/>
        <end position="165"/>
    </location>
</feature>
<evidence type="ECO:0000256" key="4">
    <source>
        <dbReference type="ARBA" id="ARBA00022448"/>
    </source>
</evidence>
<accession>I4B8Q2</accession>
<comment type="similarity">
    <text evidence="3">Belongs to the alanine or glycine:cation symporter (AGCS) (TC 2.A.25) family.</text>
</comment>
<comment type="function">
    <text evidence="17">Catalyzes the formation of phosphatidylethanolamine (PtdEtn) from phosphatidylserine (PtdSer).</text>
</comment>
<organism evidence="20 21">
    <name type="scientific">Turneriella parva (strain ATCC BAA-1111 / DSM 21527 / NCTC 11395 / H)</name>
    <name type="common">Leptospira parva</name>
    <dbReference type="NCBI Taxonomy" id="869212"/>
    <lineage>
        <taxon>Bacteria</taxon>
        <taxon>Pseudomonadati</taxon>
        <taxon>Spirochaetota</taxon>
        <taxon>Spirochaetia</taxon>
        <taxon>Leptospirales</taxon>
        <taxon>Leptospiraceae</taxon>
        <taxon>Turneriella</taxon>
    </lineage>
</organism>
<keyword evidence="14 17" id="KW-0456">Lyase</keyword>
<dbReference type="Proteomes" id="UP000006048">
    <property type="component" value="Chromosome"/>
</dbReference>
<keyword evidence="9 19" id="KW-1133">Transmembrane helix</keyword>
<comment type="pathway">
    <text evidence="2">Lipid metabolism.</text>
</comment>
<evidence type="ECO:0000256" key="3">
    <source>
        <dbReference type="ARBA" id="ARBA00009261"/>
    </source>
</evidence>
<dbReference type="EMBL" id="CP002959">
    <property type="protein sequence ID" value="AFM13659.1"/>
    <property type="molecule type" value="Genomic_DNA"/>
</dbReference>
<evidence type="ECO:0000256" key="2">
    <source>
        <dbReference type="ARBA" id="ARBA00005189"/>
    </source>
</evidence>
<reference evidence="20 21" key="1">
    <citation type="submission" date="2012-06" db="EMBL/GenBank/DDBJ databases">
        <title>The complete chromosome of genome of Turneriella parva DSM 21527.</title>
        <authorList>
            <consortium name="US DOE Joint Genome Institute (JGI-PGF)"/>
            <person name="Lucas S."/>
            <person name="Han J."/>
            <person name="Lapidus A."/>
            <person name="Bruce D."/>
            <person name="Goodwin L."/>
            <person name="Pitluck S."/>
            <person name="Peters L."/>
            <person name="Kyrpides N."/>
            <person name="Mavromatis K."/>
            <person name="Ivanova N."/>
            <person name="Mikhailova N."/>
            <person name="Chertkov O."/>
            <person name="Detter J.C."/>
            <person name="Tapia R."/>
            <person name="Han C."/>
            <person name="Land M."/>
            <person name="Hauser L."/>
            <person name="Markowitz V."/>
            <person name="Cheng J.-F."/>
            <person name="Hugenholtz P."/>
            <person name="Woyke T."/>
            <person name="Wu D."/>
            <person name="Gronow S."/>
            <person name="Wellnitz S."/>
            <person name="Brambilla E."/>
            <person name="Klenk H.-P."/>
            <person name="Eisen J.A."/>
        </authorList>
    </citation>
    <scope>NUCLEOTIDE SEQUENCE [LARGE SCALE GENOMIC DNA]</scope>
    <source>
        <strain evidence="21">ATCC BAA-1111 / DSM 21527 / NCTC 11395 / H</strain>
    </source>
</reference>
<evidence type="ECO:0000256" key="19">
    <source>
        <dbReference type="SAM" id="Phobius"/>
    </source>
</evidence>
<dbReference type="AlphaFoldDB" id="I4B8Q2"/>
<dbReference type="NCBIfam" id="TIGR00163">
    <property type="entry name" value="PS_decarb"/>
    <property type="match status" value="1"/>
</dbReference>
<evidence type="ECO:0000256" key="15">
    <source>
        <dbReference type="ARBA" id="ARBA00023264"/>
    </source>
</evidence>
<evidence type="ECO:0000256" key="11">
    <source>
        <dbReference type="ARBA" id="ARBA00023136"/>
    </source>
</evidence>
<comment type="similarity">
    <text evidence="17">Belongs to the phosphatidylserine decarboxylase family. PSD-B subfamily. Prokaryotic type I sub-subfamily.</text>
</comment>
<dbReference type="OrthoDB" id="9804874at2"/>
<keyword evidence="5 17" id="KW-1003">Cell membrane</keyword>
<feature type="transmembrane region" description="Helical" evidence="19">
    <location>
        <begin position="196"/>
        <end position="213"/>
    </location>
</feature>
<keyword evidence="10 17" id="KW-0443">Lipid metabolism</keyword>